<feature type="transmembrane region" description="Helical" evidence="1">
    <location>
        <begin position="80"/>
        <end position="99"/>
    </location>
</feature>
<accession>A0A2D4IDT5</accession>
<protein>
    <submittedName>
        <fullName evidence="2">Uncharacterized protein</fullName>
    </submittedName>
</protein>
<reference evidence="2" key="1">
    <citation type="submission" date="2017-07" db="EMBL/GenBank/DDBJ databases">
        <authorList>
            <person name="Mikheyev A."/>
            <person name="Grau M."/>
        </authorList>
    </citation>
    <scope>NUCLEOTIDE SEQUENCE</scope>
    <source>
        <tissue evidence="2">Venom_gland</tissue>
    </source>
</reference>
<name>A0A2D4IDT5_MICLE</name>
<feature type="transmembrane region" description="Helical" evidence="1">
    <location>
        <begin position="42"/>
        <end position="59"/>
    </location>
</feature>
<dbReference type="EMBL" id="IACK01100766">
    <property type="protein sequence ID" value="LAA82388.1"/>
    <property type="molecule type" value="Transcribed_RNA"/>
</dbReference>
<reference evidence="2" key="2">
    <citation type="submission" date="2017-11" db="EMBL/GenBank/DDBJ databases">
        <title>Coralsnake Venomics: Analyses of Venom Gland Transcriptomes and Proteomes of Six Brazilian Taxa.</title>
        <authorList>
            <person name="Aird S.D."/>
            <person name="Jorge da Silva N."/>
            <person name="Qiu L."/>
            <person name="Villar-Briones A."/>
            <person name="Aparecida-Saddi V."/>
            <person name="Campos-Telles M.P."/>
            <person name="Grau M."/>
            <person name="Mikheyev A.S."/>
        </authorList>
    </citation>
    <scope>NUCLEOTIDE SEQUENCE</scope>
    <source>
        <tissue evidence="2">Venom_gland</tissue>
    </source>
</reference>
<evidence type="ECO:0000313" key="2">
    <source>
        <dbReference type="EMBL" id="LAA82382.1"/>
    </source>
</evidence>
<keyword evidence="1" id="KW-0472">Membrane</keyword>
<keyword evidence="1" id="KW-1133">Transmembrane helix</keyword>
<dbReference type="EMBL" id="IACK01100765">
    <property type="protein sequence ID" value="LAA82385.1"/>
    <property type="molecule type" value="Transcribed_RNA"/>
</dbReference>
<dbReference type="AlphaFoldDB" id="A0A2D4IDT5"/>
<dbReference type="EMBL" id="IACK01100764">
    <property type="protein sequence ID" value="LAA82382.1"/>
    <property type="molecule type" value="Transcribed_RNA"/>
</dbReference>
<sequence>MSFLNQTCFSAPFSTIEDPGFKEYKFFVAGKNVCGDESGDEWLLGACICVCVNSIFFLKKKKRKTLFIFIKKSLRSIRRLLCHVVCEIKSVFYLLHIQIL</sequence>
<keyword evidence="1" id="KW-0812">Transmembrane</keyword>
<proteinExistence type="predicted"/>
<organism evidence="2">
    <name type="scientific">Micrurus lemniscatus lemniscatus</name>
    <dbReference type="NCBI Taxonomy" id="129467"/>
    <lineage>
        <taxon>Eukaryota</taxon>
        <taxon>Metazoa</taxon>
        <taxon>Chordata</taxon>
        <taxon>Craniata</taxon>
        <taxon>Vertebrata</taxon>
        <taxon>Euteleostomi</taxon>
        <taxon>Lepidosauria</taxon>
        <taxon>Squamata</taxon>
        <taxon>Bifurcata</taxon>
        <taxon>Unidentata</taxon>
        <taxon>Episquamata</taxon>
        <taxon>Toxicofera</taxon>
        <taxon>Serpentes</taxon>
        <taxon>Colubroidea</taxon>
        <taxon>Elapidae</taxon>
        <taxon>Elapinae</taxon>
        <taxon>Micrurus</taxon>
    </lineage>
</organism>
<evidence type="ECO:0000256" key="1">
    <source>
        <dbReference type="SAM" id="Phobius"/>
    </source>
</evidence>